<dbReference type="Pfam" id="PF04576">
    <property type="entry name" value="Zein-binding"/>
    <property type="match status" value="1"/>
</dbReference>
<evidence type="ECO:0000313" key="9">
    <source>
        <dbReference type="EnsemblPlants" id="AET3Gv20724900.7"/>
    </source>
</evidence>
<reference evidence="10" key="2">
    <citation type="journal article" date="2017" name="Nat. Plants">
        <title>The Aegilops tauschii genome reveals multiple impacts of transposons.</title>
        <authorList>
            <person name="Zhao G."/>
            <person name="Zou C."/>
            <person name="Li K."/>
            <person name="Wang K."/>
            <person name="Li T."/>
            <person name="Gao L."/>
            <person name="Zhang X."/>
            <person name="Wang H."/>
            <person name="Yang Z."/>
            <person name="Liu X."/>
            <person name="Jiang W."/>
            <person name="Mao L."/>
            <person name="Kong X."/>
            <person name="Jiao Y."/>
            <person name="Jia J."/>
        </authorList>
    </citation>
    <scope>NUCLEOTIDE SEQUENCE [LARGE SCALE GENOMIC DNA]</scope>
    <source>
        <strain evidence="10">cv. AL8/78</strain>
    </source>
</reference>
<feature type="coiled-coil region" evidence="5">
    <location>
        <begin position="698"/>
        <end position="760"/>
    </location>
</feature>
<accession>A0A453FN53</accession>
<keyword evidence="5" id="KW-0175">Coiled coil</keyword>
<sequence length="901" mass="100039">MGTRMTVLRRLPIALSSALLEWILMLLLFIDAVYSFLITRFARLCKLPVPCPFCSRLDHVLGNEEPCFYRELICKTHKSELSSLAFCRLHQKLVGAESMCDGCSSSSLAPKVKQNNNDNTDEPAVDVDVLNTTQGGDDVLHSPLTRICSCCAQHFEQRSVSLFSQKSGEIQYAKSPKICTDYPVSWQLDESFETKDIYHQSDHTSHERYSALQMTSDSEVEVPCADDGRDSPPHEAYDMEKRDFQEDAVFEIPGVPHPEVAKPSEMNVQEEQKVTDSGDACSADHVPNYDPDSVISGSQMEAEDISSRRRASQHDPLIAIEELSLEGKIIFPNLDNFHYFHFCFCVDRSYNCMDNCADATVPQIPVAPVDELPKIIGETESCQRTNDSIVDPYTSQFTILEQHYAVAADKNIKEEAQGGEITAISSGMFHQRSTLANDPVTSEQVPKDYHYVASEETYPKDNFGDIPVSQVGVDSETPAEVEDNPKKAEWTGDTGINGLTSHDPSSSTSKDLPAKDAKEPHIPPVAARSNGEVSQGLDAIEEHPQTIETVAERRPSLSTQISMNEAYNLAIGMSGFPSPTLTDVILGKGSSASVNGELRLLLSQLSASRGLEATWLDPGPSPRTYGRGDDLIVQNITRRISLERNVSGLESLDGSIISEMEGESTIDRLRRQIDLDRKSIHLLCRELEEERNAAAIAANQALAMITRLQDEKAAMQMEASHYQRMMEEQAEYDGEALAEANELLAQREDQIQELEAELEKCWTQSGGGGPTEKEDNQLPFEEQHSTAALLEDERAYISESLRKLEKKLHLYSNNNTSTDLSNSDAIEGTQESILLAKGEADLSTFQEEISSLNKRLKTLEGDRDFLEHSINSLKNGKEGAQFIREIACNLRELRAIAIESK</sequence>
<reference evidence="10" key="1">
    <citation type="journal article" date="2014" name="Science">
        <title>Ancient hybridizations among the ancestral genomes of bread wheat.</title>
        <authorList>
            <consortium name="International Wheat Genome Sequencing Consortium,"/>
            <person name="Marcussen T."/>
            <person name="Sandve S.R."/>
            <person name="Heier L."/>
            <person name="Spannagl M."/>
            <person name="Pfeifer M."/>
            <person name="Jakobsen K.S."/>
            <person name="Wulff B.B."/>
            <person name="Steuernagel B."/>
            <person name="Mayer K.F."/>
            <person name="Olsen O.A."/>
        </authorList>
    </citation>
    <scope>NUCLEOTIDE SEQUENCE [LARGE SCALE GENOMIC DNA]</scope>
    <source>
        <strain evidence="10">cv. AL8/78</strain>
    </source>
</reference>
<keyword evidence="2 7" id="KW-0812">Transmembrane</keyword>
<evidence type="ECO:0000256" key="2">
    <source>
        <dbReference type="ARBA" id="ARBA00022692"/>
    </source>
</evidence>
<organism evidence="9 10">
    <name type="scientific">Aegilops tauschii subsp. strangulata</name>
    <name type="common">Goatgrass</name>
    <dbReference type="NCBI Taxonomy" id="200361"/>
    <lineage>
        <taxon>Eukaryota</taxon>
        <taxon>Viridiplantae</taxon>
        <taxon>Streptophyta</taxon>
        <taxon>Embryophyta</taxon>
        <taxon>Tracheophyta</taxon>
        <taxon>Spermatophyta</taxon>
        <taxon>Magnoliopsida</taxon>
        <taxon>Liliopsida</taxon>
        <taxon>Poales</taxon>
        <taxon>Poaceae</taxon>
        <taxon>BOP clade</taxon>
        <taxon>Pooideae</taxon>
        <taxon>Triticodae</taxon>
        <taxon>Triticeae</taxon>
        <taxon>Triticinae</taxon>
        <taxon>Aegilops</taxon>
    </lineage>
</organism>
<dbReference type="PROSITE" id="PS51775">
    <property type="entry name" value="GTD_BINDING"/>
    <property type="match status" value="1"/>
</dbReference>
<dbReference type="InterPro" id="IPR039306">
    <property type="entry name" value="MYOB"/>
</dbReference>
<dbReference type="InterPro" id="IPR007656">
    <property type="entry name" value="GTD-bd"/>
</dbReference>
<evidence type="ECO:0000313" key="10">
    <source>
        <dbReference type="Proteomes" id="UP000015105"/>
    </source>
</evidence>
<evidence type="ECO:0000256" key="5">
    <source>
        <dbReference type="SAM" id="Coils"/>
    </source>
</evidence>
<proteinExistence type="predicted"/>
<dbReference type="GO" id="GO:0080115">
    <property type="term" value="F:myosin XI tail binding"/>
    <property type="evidence" value="ECO:0007669"/>
    <property type="project" value="UniProtKB-ARBA"/>
</dbReference>
<dbReference type="Proteomes" id="UP000015105">
    <property type="component" value="Chromosome 3D"/>
</dbReference>
<feature type="coiled-coil region" evidence="5">
    <location>
        <begin position="835"/>
        <end position="869"/>
    </location>
</feature>
<reference evidence="9" key="4">
    <citation type="submission" date="2019-03" db="UniProtKB">
        <authorList>
            <consortium name="EnsemblPlants"/>
        </authorList>
    </citation>
    <scope>IDENTIFICATION</scope>
</reference>
<reference evidence="9" key="5">
    <citation type="journal article" date="2021" name="G3 (Bethesda)">
        <title>Aegilops tauschii genome assembly Aet v5.0 features greater sequence contiguity and improved annotation.</title>
        <authorList>
            <person name="Wang L."/>
            <person name="Zhu T."/>
            <person name="Rodriguez J.C."/>
            <person name="Deal K.R."/>
            <person name="Dubcovsky J."/>
            <person name="McGuire P.E."/>
            <person name="Lux T."/>
            <person name="Spannagl M."/>
            <person name="Mayer K.F.X."/>
            <person name="Baldrich P."/>
            <person name="Meyers B.C."/>
            <person name="Huo N."/>
            <person name="Gu Y.Q."/>
            <person name="Zhou H."/>
            <person name="Devos K.M."/>
            <person name="Bennetzen J.L."/>
            <person name="Unver T."/>
            <person name="Budak H."/>
            <person name="Gulick P.J."/>
            <person name="Galiba G."/>
            <person name="Kalapos B."/>
            <person name="Nelson D.R."/>
            <person name="Li P."/>
            <person name="You F.M."/>
            <person name="Luo M.C."/>
            <person name="Dvorak J."/>
        </authorList>
    </citation>
    <scope>NUCLEOTIDE SEQUENCE [LARGE SCALE GENOMIC DNA]</scope>
    <source>
        <strain evidence="9">cv. AL8/78</strain>
    </source>
</reference>
<reference evidence="9" key="3">
    <citation type="journal article" date="2017" name="Nature">
        <title>Genome sequence of the progenitor of the wheat D genome Aegilops tauschii.</title>
        <authorList>
            <person name="Luo M.C."/>
            <person name="Gu Y.Q."/>
            <person name="Puiu D."/>
            <person name="Wang H."/>
            <person name="Twardziok S.O."/>
            <person name="Deal K.R."/>
            <person name="Huo N."/>
            <person name="Zhu T."/>
            <person name="Wang L."/>
            <person name="Wang Y."/>
            <person name="McGuire P.E."/>
            <person name="Liu S."/>
            <person name="Long H."/>
            <person name="Ramasamy R.K."/>
            <person name="Rodriguez J.C."/>
            <person name="Van S.L."/>
            <person name="Yuan L."/>
            <person name="Wang Z."/>
            <person name="Xia Z."/>
            <person name="Xiao L."/>
            <person name="Anderson O.D."/>
            <person name="Ouyang S."/>
            <person name="Liang Y."/>
            <person name="Zimin A.V."/>
            <person name="Pertea G."/>
            <person name="Qi P."/>
            <person name="Bennetzen J.L."/>
            <person name="Dai X."/>
            <person name="Dawson M.W."/>
            <person name="Muller H.G."/>
            <person name="Kugler K."/>
            <person name="Rivarola-Duarte L."/>
            <person name="Spannagl M."/>
            <person name="Mayer K.F.X."/>
            <person name="Lu F.H."/>
            <person name="Bevan M.W."/>
            <person name="Leroy P."/>
            <person name="Li P."/>
            <person name="You F.M."/>
            <person name="Sun Q."/>
            <person name="Liu Z."/>
            <person name="Lyons E."/>
            <person name="Wicker T."/>
            <person name="Salzberg S.L."/>
            <person name="Devos K.M."/>
            <person name="Dvorak J."/>
        </authorList>
    </citation>
    <scope>NUCLEOTIDE SEQUENCE [LARGE SCALE GENOMIC DNA]</scope>
    <source>
        <strain evidence="9">cv. AL8/78</strain>
    </source>
</reference>
<evidence type="ECO:0000259" key="8">
    <source>
        <dbReference type="PROSITE" id="PS51775"/>
    </source>
</evidence>
<feature type="region of interest" description="Disordered" evidence="6">
    <location>
        <begin position="456"/>
        <end position="531"/>
    </location>
</feature>
<feature type="transmembrane region" description="Helical" evidence="7">
    <location>
        <begin position="12"/>
        <end position="37"/>
    </location>
</feature>
<name>A0A453FN53_AEGTS</name>
<dbReference type="STRING" id="200361.A0A453FN53"/>
<comment type="subcellular location">
    <subcellularLocation>
        <location evidence="1">Membrane</location>
        <topology evidence="1">Single-pass membrane protein</topology>
    </subcellularLocation>
</comment>
<evidence type="ECO:0000256" key="7">
    <source>
        <dbReference type="SAM" id="Phobius"/>
    </source>
</evidence>
<protein>
    <recommendedName>
        <fullName evidence="8">GTD-binding domain-containing protein</fullName>
    </recommendedName>
</protein>
<evidence type="ECO:0000256" key="3">
    <source>
        <dbReference type="ARBA" id="ARBA00022989"/>
    </source>
</evidence>
<dbReference type="GO" id="GO:0016020">
    <property type="term" value="C:membrane"/>
    <property type="evidence" value="ECO:0007669"/>
    <property type="project" value="UniProtKB-SubCell"/>
</dbReference>
<dbReference type="AlphaFoldDB" id="A0A453FN53"/>
<feature type="domain" description="GTD-binding" evidence="8">
    <location>
        <begin position="664"/>
        <end position="762"/>
    </location>
</feature>
<dbReference type="PANTHER" id="PTHR31448">
    <property type="entry name" value="MYOSIN-BINDING PROTEIN 2"/>
    <property type="match status" value="1"/>
</dbReference>
<keyword evidence="4 7" id="KW-0472">Membrane</keyword>
<evidence type="ECO:0000256" key="4">
    <source>
        <dbReference type="ARBA" id="ARBA00023136"/>
    </source>
</evidence>
<keyword evidence="3 7" id="KW-1133">Transmembrane helix</keyword>
<dbReference type="Gramene" id="AET3Gv20724900.7">
    <property type="protein sequence ID" value="AET3Gv20724900.7"/>
    <property type="gene ID" value="AET3Gv20724900"/>
</dbReference>
<dbReference type="PANTHER" id="PTHR31448:SF32">
    <property type="entry name" value="MYOSIN-BINDING PROTEIN 1"/>
    <property type="match status" value="1"/>
</dbReference>
<feature type="compositionally biased region" description="Basic and acidic residues" evidence="6">
    <location>
        <begin position="512"/>
        <end position="521"/>
    </location>
</feature>
<feature type="compositionally biased region" description="Polar residues" evidence="6">
    <location>
        <begin position="497"/>
        <end position="510"/>
    </location>
</feature>
<keyword evidence="10" id="KW-1185">Reference proteome</keyword>
<evidence type="ECO:0000256" key="1">
    <source>
        <dbReference type="ARBA" id="ARBA00004167"/>
    </source>
</evidence>
<dbReference type="EnsemblPlants" id="AET3Gv20724900.7">
    <property type="protein sequence ID" value="AET3Gv20724900.7"/>
    <property type="gene ID" value="AET3Gv20724900"/>
</dbReference>
<evidence type="ECO:0000256" key="6">
    <source>
        <dbReference type="SAM" id="MobiDB-lite"/>
    </source>
</evidence>